<dbReference type="RefSeq" id="WP_036755675.1">
    <property type="nucleotide sequence ID" value="NZ_JAGSGC010000030.1"/>
</dbReference>
<dbReference type="AlphaFoldDB" id="A0A066RRI2"/>
<reference evidence="1 2" key="1">
    <citation type="submission" date="2014-04" db="EMBL/GenBank/DDBJ databases">
        <title>Draft genome sequence of Photobacterium halotolerans S2753: a solonamide, ngercheumicin and holomycin producer.</title>
        <authorList>
            <person name="Machado H.R."/>
            <person name="Gram L."/>
        </authorList>
    </citation>
    <scope>NUCLEOTIDE SEQUENCE [LARGE SCALE GENOMIC DNA]</scope>
    <source>
        <strain evidence="1 2">S2753</strain>
    </source>
</reference>
<accession>A0A066RRI2</accession>
<evidence type="ECO:0000313" key="2">
    <source>
        <dbReference type="Proteomes" id="UP000027192"/>
    </source>
</evidence>
<evidence type="ECO:0000313" key="1">
    <source>
        <dbReference type="EMBL" id="KDM90282.1"/>
    </source>
</evidence>
<protein>
    <submittedName>
        <fullName evidence="1">Uncharacterized protein</fullName>
    </submittedName>
</protein>
<keyword evidence="2" id="KW-1185">Reference proteome</keyword>
<proteinExistence type="predicted"/>
<comment type="caution">
    <text evidence="1">The sequence shown here is derived from an EMBL/GenBank/DDBJ whole genome shotgun (WGS) entry which is preliminary data.</text>
</comment>
<gene>
    <name evidence="1" type="ORF">EA58_18000</name>
</gene>
<sequence length="104" mass="11736">MNNQINANDIALLADGIEYDFSLLRTKGARAFMLALEQNIEKYHEEIGPLENAAYLKNYFAKAMRSAKKPDGSKKTNFGWTEAFGKVILAIRKVYGVEVTFTLK</sequence>
<dbReference type="EMBL" id="JMIB01000035">
    <property type="protein sequence ID" value="KDM90282.1"/>
    <property type="molecule type" value="Genomic_DNA"/>
</dbReference>
<name>A0A066RRI2_9GAMM</name>
<organism evidence="1 2">
    <name type="scientific">Photobacterium galatheae</name>
    <dbReference type="NCBI Taxonomy" id="1654360"/>
    <lineage>
        <taxon>Bacteria</taxon>
        <taxon>Pseudomonadati</taxon>
        <taxon>Pseudomonadota</taxon>
        <taxon>Gammaproteobacteria</taxon>
        <taxon>Vibrionales</taxon>
        <taxon>Vibrionaceae</taxon>
        <taxon>Photobacterium</taxon>
    </lineage>
</organism>
<dbReference type="Proteomes" id="UP000027192">
    <property type="component" value="Unassembled WGS sequence"/>
</dbReference>